<feature type="compositionally biased region" description="Basic and acidic residues" evidence="1">
    <location>
        <begin position="47"/>
        <end position="60"/>
    </location>
</feature>
<accession>A0AAE4CDZ3</accession>
<gene>
    <name evidence="2" type="ORF">J2S41_006332</name>
</gene>
<feature type="region of interest" description="Disordered" evidence="1">
    <location>
        <begin position="47"/>
        <end position="81"/>
    </location>
</feature>
<comment type="caution">
    <text evidence="2">The sequence shown here is derived from an EMBL/GenBank/DDBJ whole genome shotgun (WGS) entry which is preliminary data.</text>
</comment>
<evidence type="ECO:0000256" key="1">
    <source>
        <dbReference type="SAM" id="MobiDB-lite"/>
    </source>
</evidence>
<dbReference type="AlphaFoldDB" id="A0AAE4CDZ3"/>
<protein>
    <submittedName>
        <fullName evidence="2">Uncharacterized protein</fullName>
    </submittedName>
</protein>
<dbReference type="Proteomes" id="UP001183643">
    <property type="component" value="Unassembled WGS sequence"/>
</dbReference>
<reference evidence="2" key="1">
    <citation type="submission" date="2023-07" db="EMBL/GenBank/DDBJ databases">
        <title>Sequencing the genomes of 1000 actinobacteria strains.</title>
        <authorList>
            <person name="Klenk H.-P."/>
        </authorList>
    </citation>
    <scope>NUCLEOTIDE SEQUENCE</scope>
    <source>
        <strain evidence="2">DSM 44707</strain>
    </source>
</reference>
<sequence>MTLDAELDARLAAGQERWRARRAARDALRAELRARRRAGLDRRHYARLVERERDHPRARTDASAAASRVTPSASADGGARA</sequence>
<proteinExistence type="predicted"/>
<organism evidence="2 3">
    <name type="scientific">Catenuloplanes atrovinosus</name>
    <dbReference type="NCBI Taxonomy" id="137266"/>
    <lineage>
        <taxon>Bacteria</taxon>
        <taxon>Bacillati</taxon>
        <taxon>Actinomycetota</taxon>
        <taxon>Actinomycetes</taxon>
        <taxon>Micromonosporales</taxon>
        <taxon>Micromonosporaceae</taxon>
        <taxon>Catenuloplanes</taxon>
    </lineage>
</organism>
<evidence type="ECO:0000313" key="3">
    <source>
        <dbReference type="Proteomes" id="UP001183643"/>
    </source>
</evidence>
<evidence type="ECO:0000313" key="2">
    <source>
        <dbReference type="EMBL" id="MDR7279554.1"/>
    </source>
</evidence>
<keyword evidence="3" id="KW-1185">Reference proteome</keyword>
<dbReference type="RefSeq" id="WP_310373421.1">
    <property type="nucleotide sequence ID" value="NZ_JAVDYB010000001.1"/>
</dbReference>
<name>A0AAE4CDZ3_9ACTN</name>
<dbReference type="EMBL" id="JAVDYB010000001">
    <property type="protein sequence ID" value="MDR7279554.1"/>
    <property type="molecule type" value="Genomic_DNA"/>
</dbReference>